<dbReference type="Gene3D" id="3.40.50.410">
    <property type="entry name" value="von Willebrand factor, type A domain"/>
    <property type="match status" value="1"/>
</dbReference>
<evidence type="ECO:0000256" key="1">
    <source>
        <dbReference type="SAM" id="Phobius"/>
    </source>
</evidence>
<feature type="domain" description="VIT" evidence="4">
    <location>
        <begin position="30"/>
        <end position="158"/>
    </location>
</feature>
<keyword evidence="6" id="KW-1185">Reference proteome</keyword>
<keyword evidence="1" id="KW-0472">Membrane</keyword>
<dbReference type="InterPro" id="IPR013694">
    <property type="entry name" value="VIT"/>
</dbReference>
<dbReference type="NCBIfam" id="TIGR03788">
    <property type="entry name" value="marine_srt_targ"/>
    <property type="match status" value="1"/>
</dbReference>
<feature type="domain" description="VWFA" evidence="3">
    <location>
        <begin position="300"/>
        <end position="470"/>
    </location>
</feature>
<keyword evidence="2" id="KW-0732">Signal</keyword>
<keyword evidence="1" id="KW-0812">Transmembrane</keyword>
<organism evidence="5 6">
    <name type="scientific">Alcanivorax nanhaiticus</name>
    <dbReference type="NCBI Taxonomy" id="1177154"/>
    <lineage>
        <taxon>Bacteria</taxon>
        <taxon>Pseudomonadati</taxon>
        <taxon>Pseudomonadota</taxon>
        <taxon>Gammaproteobacteria</taxon>
        <taxon>Oceanospirillales</taxon>
        <taxon>Alcanivoracaceae</taxon>
        <taxon>Alcanivorax</taxon>
    </lineage>
</organism>
<dbReference type="eggNOG" id="COG2304">
    <property type="taxonomic scope" value="Bacteria"/>
</dbReference>
<evidence type="ECO:0000256" key="2">
    <source>
        <dbReference type="SAM" id="SignalP"/>
    </source>
</evidence>
<dbReference type="Pfam" id="PF13768">
    <property type="entry name" value="VWA_3"/>
    <property type="match status" value="1"/>
</dbReference>
<evidence type="ECO:0000259" key="4">
    <source>
        <dbReference type="PROSITE" id="PS51468"/>
    </source>
</evidence>
<dbReference type="PANTHER" id="PTHR45737:SF6">
    <property type="entry name" value="VON WILLEBRAND FACTOR A DOMAIN-CONTAINING PROTEIN 5A"/>
    <property type="match status" value="1"/>
</dbReference>
<dbReference type="PROSITE" id="PS50234">
    <property type="entry name" value="VWFA"/>
    <property type="match status" value="1"/>
</dbReference>
<gene>
    <name evidence="5" type="ORF">Y5S_03593</name>
</gene>
<keyword evidence="1" id="KW-1133">Transmembrane helix</keyword>
<dbReference type="RefSeq" id="WP_052041704.1">
    <property type="nucleotide sequence ID" value="NZ_ARXV01000022.1"/>
</dbReference>
<proteinExistence type="predicted"/>
<dbReference type="PANTHER" id="PTHR45737">
    <property type="entry name" value="VON WILLEBRAND FACTOR A DOMAIN-CONTAINING PROTEIN 5A"/>
    <property type="match status" value="1"/>
</dbReference>
<sequence>MKISLFISLLLLTLGVRAESVFDPGDAMSGVLYLTDGKGKSTPATPLNSDAHIAINGPVANVTLIQQFHNSSRDFREGRYQFPLPENAAVNGMVLTLGERRIVGRIDRKAAAEKTYREARAAGKRASLVSQQHPNLFTTAVANIAPGETVQIELHYQQPLNLDDRRFQLRLPLTITPRFLPQTHDPHPLDGLLHNIIAAPGTGNTTGTVSLQVELDAGGQLAALNSPSHDILFQRHGRRYHISLKAGSAPMDRDFILNWELEDKGDPLVASFHEEIEGEHYALLMVMPPASQQRPTLARETLFIIDSSGSMGGMPMRQAKASLQLALQRLQPGDRFNITDFDSQHTLLFAEPAEVNERTRQQARKFVTNLEAGGGTHMLPALSATLSQPESSGYLRQVIFITDGAVGNEHAIFQALHQQLGEARLFTVGIGSAPNSHFMNRAAQFGRGSFTYINDQHQVQRSMDSLFHRLESPLMRNLQVRLPENIVAEQWPQKLPDLYAGEPLLLTLKLSDPVQHLSVSGYRQEPWQQDVTVPITRDHPGTGSLWARRKIADLMDRMTLGAAESEIAPQVTEVALQHQLISRYTSFVAVEETVTRPAHAPLVQDIIANQAPHGTAWPGTATPAPLLWRLAGIILGIYLLLIWQQRKARHATA</sequence>
<dbReference type="SMART" id="SM00609">
    <property type="entry name" value="VIT"/>
    <property type="match status" value="1"/>
</dbReference>
<dbReference type="SUPFAM" id="SSF53300">
    <property type="entry name" value="vWA-like"/>
    <property type="match status" value="1"/>
</dbReference>
<dbReference type="SMART" id="SM00327">
    <property type="entry name" value="VWA"/>
    <property type="match status" value="1"/>
</dbReference>
<dbReference type="InterPro" id="IPR022440">
    <property type="entry name" value="CHP03788"/>
</dbReference>
<reference evidence="5 6" key="1">
    <citation type="submission" date="2012-09" db="EMBL/GenBank/DDBJ databases">
        <title>Genome Sequence of alkane-degrading Bacterium Alcanivorax sp. 19-m-6.</title>
        <authorList>
            <person name="Lai Q."/>
            <person name="Shao Z."/>
        </authorList>
    </citation>
    <scope>NUCLEOTIDE SEQUENCE [LARGE SCALE GENOMIC DNA]</scope>
    <source>
        <strain evidence="5 6">19-m-6</strain>
    </source>
</reference>
<evidence type="ECO:0000313" key="5">
    <source>
        <dbReference type="EMBL" id="KGD62638.1"/>
    </source>
</evidence>
<dbReference type="STRING" id="1177154.Y5S_03593"/>
<dbReference type="InterPro" id="IPR002035">
    <property type="entry name" value="VWF_A"/>
</dbReference>
<dbReference type="InterPro" id="IPR036465">
    <property type="entry name" value="vWFA_dom_sf"/>
</dbReference>
<dbReference type="AlphaFoldDB" id="A0A095TJP3"/>
<comment type="caution">
    <text evidence="5">The sequence shown here is derived from an EMBL/GenBank/DDBJ whole genome shotgun (WGS) entry which is preliminary data.</text>
</comment>
<evidence type="ECO:0000259" key="3">
    <source>
        <dbReference type="PROSITE" id="PS50234"/>
    </source>
</evidence>
<dbReference type="Pfam" id="PF08487">
    <property type="entry name" value="VIT"/>
    <property type="match status" value="1"/>
</dbReference>
<dbReference type="Proteomes" id="UP000029444">
    <property type="component" value="Unassembled WGS sequence"/>
</dbReference>
<feature type="transmembrane region" description="Helical" evidence="1">
    <location>
        <begin position="626"/>
        <end position="643"/>
    </location>
</feature>
<name>A0A095TJP3_9GAMM</name>
<accession>A0A095TJP3</accession>
<dbReference type="PROSITE" id="PS51468">
    <property type="entry name" value="VIT"/>
    <property type="match status" value="1"/>
</dbReference>
<dbReference type="PATRIC" id="fig|1177154.3.peg.3601"/>
<dbReference type="EMBL" id="ARXV01000022">
    <property type="protein sequence ID" value="KGD62638.1"/>
    <property type="molecule type" value="Genomic_DNA"/>
</dbReference>
<evidence type="ECO:0000313" key="6">
    <source>
        <dbReference type="Proteomes" id="UP000029444"/>
    </source>
</evidence>
<feature type="chain" id="PRO_5001909864" evidence="2">
    <location>
        <begin position="19"/>
        <end position="653"/>
    </location>
</feature>
<feature type="signal peptide" evidence="2">
    <location>
        <begin position="1"/>
        <end position="18"/>
    </location>
</feature>
<dbReference type="OrthoDB" id="9784383at2"/>
<protein>
    <submittedName>
        <fullName evidence="5">Inter-alpha-trypsin inhibitor domain-containing protein</fullName>
    </submittedName>
</protein>